<evidence type="ECO:0008006" key="4">
    <source>
        <dbReference type="Google" id="ProtNLM"/>
    </source>
</evidence>
<proteinExistence type="predicted"/>
<accession>A0ABY6D2F7</accession>
<evidence type="ECO:0000313" key="2">
    <source>
        <dbReference type="EMBL" id="UXX79800.1"/>
    </source>
</evidence>
<protein>
    <recommendedName>
        <fullName evidence="4">LTXXQ motif family protein</fullName>
    </recommendedName>
</protein>
<dbReference type="EMBL" id="CP106735">
    <property type="protein sequence ID" value="UXX79800.1"/>
    <property type="molecule type" value="Genomic_DNA"/>
</dbReference>
<dbReference type="RefSeq" id="WP_263051531.1">
    <property type="nucleotide sequence ID" value="NZ_CP106735.1"/>
</dbReference>
<dbReference type="Proteomes" id="UP001062165">
    <property type="component" value="Chromosome"/>
</dbReference>
<name>A0ABY6D2F7_9BACT</name>
<feature type="chain" id="PRO_5046682973" description="LTXXQ motif family protein" evidence="1">
    <location>
        <begin position="19"/>
        <end position="133"/>
    </location>
</feature>
<reference evidence="2" key="1">
    <citation type="submission" date="2022-10" db="EMBL/GenBank/DDBJ databases">
        <title>Comparative genomics and taxonomic characterization of three novel marine species of genus Reichenbachiella exhibiting antioxidant and polysaccharide degradation activities.</title>
        <authorList>
            <person name="Muhammad N."/>
            <person name="Lee Y.-J."/>
            <person name="Ko J."/>
            <person name="Kim S.-G."/>
        </authorList>
    </citation>
    <scope>NUCLEOTIDE SEQUENCE</scope>
    <source>
        <strain evidence="2">Wsw4-B4</strain>
    </source>
</reference>
<sequence length="133" mass="15406">MKILAILFLLILPIQLFASSDSTSVEILDKRQAMLEKLSVELSLSATQKERVEQVLIKRSKAIKKLKSNKEVAKDQKQDRLKLINNKTKVELASILDEDQFDTFLSLREELGKARQEAYKNQKRKFEDDELDL</sequence>
<keyword evidence="1" id="KW-0732">Signal</keyword>
<gene>
    <name evidence="2" type="ORF">N7E81_01600</name>
</gene>
<organism evidence="2 3">
    <name type="scientific">Reichenbachiella carrageenanivorans</name>
    <dbReference type="NCBI Taxonomy" id="2979869"/>
    <lineage>
        <taxon>Bacteria</taxon>
        <taxon>Pseudomonadati</taxon>
        <taxon>Bacteroidota</taxon>
        <taxon>Cytophagia</taxon>
        <taxon>Cytophagales</taxon>
        <taxon>Reichenbachiellaceae</taxon>
        <taxon>Reichenbachiella</taxon>
    </lineage>
</organism>
<evidence type="ECO:0000313" key="3">
    <source>
        <dbReference type="Proteomes" id="UP001062165"/>
    </source>
</evidence>
<keyword evidence="3" id="KW-1185">Reference proteome</keyword>
<evidence type="ECO:0000256" key="1">
    <source>
        <dbReference type="SAM" id="SignalP"/>
    </source>
</evidence>
<feature type="signal peptide" evidence="1">
    <location>
        <begin position="1"/>
        <end position="18"/>
    </location>
</feature>